<feature type="modified residue" description="4-aspartylphosphate" evidence="1">
    <location>
        <position position="77"/>
    </location>
</feature>
<dbReference type="Gene3D" id="3.40.50.2300">
    <property type="match status" value="1"/>
</dbReference>
<gene>
    <name evidence="3" type="ORF">GCM10008938_47090</name>
</gene>
<dbReference type="SUPFAM" id="SSF52172">
    <property type="entry name" value="CheY-like"/>
    <property type="match status" value="1"/>
</dbReference>
<reference evidence="4" key="1">
    <citation type="journal article" date="2019" name="Int. J. Syst. Evol. Microbiol.">
        <title>The Global Catalogue of Microorganisms (GCM) 10K type strain sequencing project: providing services to taxonomists for standard genome sequencing and annotation.</title>
        <authorList>
            <consortium name="The Broad Institute Genomics Platform"/>
            <consortium name="The Broad Institute Genome Sequencing Center for Infectious Disease"/>
            <person name="Wu L."/>
            <person name="Ma J."/>
        </authorList>
    </citation>
    <scope>NUCLEOTIDE SEQUENCE [LARGE SCALE GENOMIC DNA]</scope>
    <source>
        <strain evidence="4">JCM 14370</strain>
    </source>
</reference>
<sequence length="98" mass="10835">MHPRIQFHAAYRSPNKVCQNEPMPENRGPRVLLVEDSAVQQQVMSIYLRSHGYTLQIAGSLLEAQQKLNAVDILVLDLILPDGSGLNSSSMSAVRHSP</sequence>
<keyword evidence="1" id="KW-0597">Phosphoprotein</keyword>
<dbReference type="InterPro" id="IPR001789">
    <property type="entry name" value="Sig_transdc_resp-reg_receiver"/>
</dbReference>
<evidence type="ECO:0000313" key="4">
    <source>
        <dbReference type="Proteomes" id="UP000632222"/>
    </source>
</evidence>
<dbReference type="PROSITE" id="PS50110">
    <property type="entry name" value="RESPONSE_REGULATORY"/>
    <property type="match status" value="1"/>
</dbReference>
<keyword evidence="4" id="KW-1185">Reference proteome</keyword>
<dbReference type="Proteomes" id="UP000632222">
    <property type="component" value="Unassembled WGS sequence"/>
</dbReference>
<accession>A0ABQ2DER2</accession>
<dbReference type="InterPro" id="IPR011006">
    <property type="entry name" value="CheY-like_superfamily"/>
</dbReference>
<dbReference type="EMBL" id="BMOD01000033">
    <property type="protein sequence ID" value="GGJ55506.1"/>
    <property type="molecule type" value="Genomic_DNA"/>
</dbReference>
<dbReference type="CDD" id="cd00156">
    <property type="entry name" value="REC"/>
    <property type="match status" value="1"/>
</dbReference>
<proteinExistence type="predicted"/>
<evidence type="ECO:0000259" key="2">
    <source>
        <dbReference type="PROSITE" id="PS50110"/>
    </source>
</evidence>
<protein>
    <recommendedName>
        <fullName evidence="2">Response regulatory domain-containing protein</fullName>
    </recommendedName>
</protein>
<name>A0ABQ2DER2_9DEIO</name>
<evidence type="ECO:0000256" key="1">
    <source>
        <dbReference type="PROSITE-ProRule" id="PRU00169"/>
    </source>
</evidence>
<evidence type="ECO:0000313" key="3">
    <source>
        <dbReference type="EMBL" id="GGJ55506.1"/>
    </source>
</evidence>
<organism evidence="3 4">
    <name type="scientific">Deinococcus roseus</name>
    <dbReference type="NCBI Taxonomy" id="392414"/>
    <lineage>
        <taxon>Bacteria</taxon>
        <taxon>Thermotogati</taxon>
        <taxon>Deinococcota</taxon>
        <taxon>Deinococci</taxon>
        <taxon>Deinococcales</taxon>
        <taxon>Deinococcaceae</taxon>
        <taxon>Deinococcus</taxon>
    </lineage>
</organism>
<feature type="domain" description="Response regulatory" evidence="2">
    <location>
        <begin position="30"/>
        <end position="98"/>
    </location>
</feature>
<comment type="caution">
    <text evidence="3">The sequence shown here is derived from an EMBL/GenBank/DDBJ whole genome shotgun (WGS) entry which is preliminary data.</text>
</comment>